<dbReference type="GO" id="GO:0004197">
    <property type="term" value="F:cysteine-type endopeptidase activity"/>
    <property type="evidence" value="ECO:0007669"/>
    <property type="project" value="InterPro"/>
</dbReference>
<dbReference type="InterPro" id="IPR001309">
    <property type="entry name" value="Pept_C14_p20"/>
</dbReference>
<dbReference type="PROSITE" id="PS50208">
    <property type="entry name" value="CASPASE_P20"/>
    <property type="match status" value="1"/>
</dbReference>
<dbReference type="Pfam" id="PF00656">
    <property type="entry name" value="Peptidase_C14"/>
    <property type="match status" value="1"/>
</dbReference>
<dbReference type="EMBL" id="JAIWYP010000001">
    <property type="protein sequence ID" value="KAH3882447.1"/>
    <property type="molecule type" value="Genomic_DNA"/>
</dbReference>
<dbReference type="GO" id="GO:0006508">
    <property type="term" value="P:proteolysis"/>
    <property type="evidence" value="ECO:0007669"/>
    <property type="project" value="InterPro"/>
</dbReference>
<name>A0A9D4MWF1_DREPO</name>
<comment type="caution">
    <text evidence="2">The sequence shown here is derived from an EMBL/GenBank/DDBJ whole genome shotgun (WGS) entry which is preliminary data.</text>
</comment>
<evidence type="ECO:0000313" key="3">
    <source>
        <dbReference type="Proteomes" id="UP000828390"/>
    </source>
</evidence>
<dbReference type="InterPro" id="IPR029030">
    <property type="entry name" value="Caspase-like_dom_sf"/>
</dbReference>
<reference evidence="2" key="2">
    <citation type="submission" date="2020-11" db="EMBL/GenBank/DDBJ databases">
        <authorList>
            <person name="McCartney M.A."/>
            <person name="Auch B."/>
            <person name="Kono T."/>
            <person name="Mallez S."/>
            <person name="Becker A."/>
            <person name="Gohl D.M."/>
            <person name="Silverstein K.A.T."/>
            <person name="Koren S."/>
            <person name="Bechman K.B."/>
            <person name="Herman A."/>
            <person name="Abrahante J.E."/>
            <person name="Garbe J."/>
        </authorList>
    </citation>
    <scope>NUCLEOTIDE SEQUENCE</scope>
    <source>
        <strain evidence="2">Duluth1</strain>
        <tissue evidence="2">Whole animal</tissue>
    </source>
</reference>
<proteinExistence type="predicted"/>
<sequence>MPVAKLYRKRIYICPSFDLLPCFKPTYEILETQLWEMTHIQGDAVIIVNIGREGSATGSFPYREGAKKEKDNLKKVFVERFKFKHLNQDILNDDLSLKEWHCGFSIGQQGNTTNCKKCIICLIAAEADPQSKYFVLAITSHGFTSDGEQFILMRDGETFLALKDVIATLKSCQNLAEKTVIISIEACRAARNAKDAVDPGLQLVVKKGKTPTQLGHQASTNVSVVPTGPEKSTDHIAFLLDLPENFVVINGTTANRLSYRDVECGSWFEDALQDEIEKLVKAKETETMEVNFLKLLTTTAWNVSQREAGSVTGDMSRLRITQPSDSFLVTQGQPEISASVNVVADRCATPGSKCCIQIVHRLTKPIKLRL</sequence>
<reference evidence="2" key="1">
    <citation type="journal article" date="2019" name="bioRxiv">
        <title>The Genome of the Zebra Mussel, Dreissena polymorpha: A Resource for Invasive Species Research.</title>
        <authorList>
            <person name="McCartney M.A."/>
            <person name="Auch B."/>
            <person name="Kono T."/>
            <person name="Mallez S."/>
            <person name="Zhang Y."/>
            <person name="Obille A."/>
            <person name="Becker A."/>
            <person name="Abrahante J.E."/>
            <person name="Garbe J."/>
            <person name="Badalamenti J.P."/>
            <person name="Herman A."/>
            <person name="Mangelson H."/>
            <person name="Liachko I."/>
            <person name="Sullivan S."/>
            <person name="Sone E.D."/>
            <person name="Koren S."/>
            <person name="Silverstein K.A.T."/>
            <person name="Beckman K.B."/>
            <person name="Gohl D.M."/>
        </authorList>
    </citation>
    <scope>NUCLEOTIDE SEQUENCE</scope>
    <source>
        <strain evidence="2">Duluth1</strain>
        <tissue evidence="2">Whole animal</tissue>
    </source>
</reference>
<organism evidence="2 3">
    <name type="scientific">Dreissena polymorpha</name>
    <name type="common">Zebra mussel</name>
    <name type="synonym">Mytilus polymorpha</name>
    <dbReference type="NCBI Taxonomy" id="45954"/>
    <lineage>
        <taxon>Eukaryota</taxon>
        <taxon>Metazoa</taxon>
        <taxon>Spiralia</taxon>
        <taxon>Lophotrochozoa</taxon>
        <taxon>Mollusca</taxon>
        <taxon>Bivalvia</taxon>
        <taxon>Autobranchia</taxon>
        <taxon>Heteroconchia</taxon>
        <taxon>Euheterodonta</taxon>
        <taxon>Imparidentia</taxon>
        <taxon>Neoheterodontei</taxon>
        <taxon>Myida</taxon>
        <taxon>Dreissenoidea</taxon>
        <taxon>Dreissenidae</taxon>
        <taxon>Dreissena</taxon>
    </lineage>
</organism>
<dbReference type="Gene3D" id="3.40.50.1460">
    <property type="match status" value="1"/>
</dbReference>
<evidence type="ECO:0000313" key="2">
    <source>
        <dbReference type="EMBL" id="KAH3882447.1"/>
    </source>
</evidence>
<dbReference type="Proteomes" id="UP000828390">
    <property type="component" value="Unassembled WGS sequence"/>
</dbReference>
<evidence type="ECO:0000259" key="1">
    <source>
        <dbReference type="PROSITE" id="PS50208"/>
    </source>
</evidence>
<gene>
    <name evidence="2" type="ORF">DPMN_006387</name>
</gene>
<protein>
    <recommendedName>
        <fullName evidence="1">Caspase family p20 domain-containing protein</fullName>
    </recommendedName>
</protein>
<dbReference type="AlphaFoldDB" id="A0A9D4MWF1"/>
<accession>A0A9D4MWF1</accession>
<keyword evidence="3" id="KW-1185">Reference proteome</keyword>
<dbReference type="InterPro" id="IPR011600">
    <property type="entry name" value="Pept_C14_caspase"/>
</dbReference>
<dbReference type="SUPFAM" id="SSF52129">
    <property type="entry name" value="Caspase-like"/>
    <property type="match status" value="1"/>
</dbReference>
<feature type="domain" description="Caspase family p20" evidence="1">
    <location>
        <begin position="40"/>
        <end position="191"/>
    </location>
</feature>